<protein>
    <recommendedName>
        <fullName evidence="6">Transcription repressor</fullName>
    </recommendedName>
    <alternativeName>
        <fullName evidence="6">Ovate family protein</fullName>
    </alternativeName>
</protein>
<dbReference type="Proteomes" id="UP000823775">
    <property type="component" value="Unassembled WGS sequence"/>
</dbReference>
<dbReference type="NCBIfam" id="TIGR01568">
    <property type="entry name" value="A_thal_3678"/>
    <property type="match status" value="1"/>
</dbReference>
<feature type="compositionally biased region" description="Polar residues" evidence="7">
    <location>
        <begin position="1"/>
        <end position="13"/>
    </location>
</feature>
<keyword evidence="10" id="KW-1185">Reference proteome</keyword>
<evidence type="ECO:0000256" key="4">
    <source>
        <dbReference type="ARBA" id="ARBA00023163"/>
    </source>
</evidence>
<comment type="caution">
    <text evidence="9">The sequence shown here is derived from an EMBL/GenBank/DDBJ whole genome shotgun (WGS) entry which is preliminary data.</text>
</comment>
<comment type="subcellular location">
    <subcellularLocation>
        <location evidence="1 6">Nucleus</location>
    </subcellularLocation>
</comment>
<evidence type="ECO:0000256" key="3">
    <source>
        <dbReference type="ARBA" id="ARBA00023015"/>
    </source>
</evidence>
<proteinExistence type="predicted"/>
<evidence type="ECO:0000256" key="2">
    <source>
        <dbReference type="ARBA" id="ARBA00022491"/>
    </source>
</evidence>
<evidence type="ECO:0000256" key="7">
    <source>
        <dbReference type="SAM" id="MobiDB-lite"/>
    </source>
</evidence>
<keyword evidence="4 6" id="KW-0804">Transcription</keyword>
<comment type="function">
    <text evidence="6">Transcriptional repressor that regulates multiple aspects of plant growth and development.</text>
</comment>
<feature type="region of interest" description="Disordered" evidence="7">
    <location>
        <begin position="1"/>
        <end position="82"/>
    </location>
</feature>
<organism evidence="9 10">
    <name type="scientific">Datura stramonium</name>
    <name type="common">Jimsonweed</name>
    <name type="synonym">Common thornapple</name>
    <dbReference type="NCBI Taxonomy" id="4076"/>
    <lineage>
        <taxon>Eukaryota</taxon>
        <taxon>Viridiplantae</taxon>
        <taxon>Streptophyta</taxon>
        <taxon>Embryophyta</taxon>
        <taxon>Tracheophyta</taxon>
        <taxon>Spermatophyta</taxon>
        <taxon>Magnoliopsida</taxon>
        <taxon>eudicotyledons</taxon>
        <taxon>Gunneridae</taxon>
        <taxon>Pentapetalae</taxon>
        <taxon>asterids</taxon>
        <taxon>lamiids</taxon>
        <taxon>Solanales</taxon>
        <taxon>Solanaceae</taxon>
        <taxon>Solanoideae</taxon>
        <taxon>Datureae</taxon>
        <taxon>Datura</taxon>
    </lineage>
</organism>
<keyword evidence="5 6" id="KW-0539">Nucleus</keyword>
<reference evidence="9 10" key="1">
    <citation type="journal article" date="2021" name="BMC Genomics">
        <title>Datura genome reveals duplications of psychoactive alkaloid biosynthetic genes and high mutation rate following tissue culture.</title>
        <authorList>
            <person name="Rajewski A."/>
            <person name="Carter-House D."/>
            <person name="Stajich J."/>
            <person name="Litt A."/>
        </authorList>
    </citation>
    <scope>NUCLEOTIDE SEQUENCE [LARGE SCALE GENOMIC DNA]</scope>
    <source>
        <strain evidence="9">AR-01</strain>
    </source>
</reference>
<feature type="compositionally biased region" description="Polar residues" evidence="7">
    <location>
        <begin position="55"/>
        <end position="65"/>
    </location>
</feature>
<dbReference type="PROSITE" id="PS51257">
    <property type="entry name" value="PROKAR_LIPOPROTEIN"/>
    <property type="match status" value="1"/>
</dbReference>
<feature type="compositionally biased region" description="Low complexity" evidence="7">
    <location>
        <begin position="39"/>
        <end position="54"/>
    </location>
</feature>
<dbReference type="InterPro" id="IPR038933">
    <property type="entry name" value="Ovate"/>
</dbReference>
<accession>A0ABS8SV46</accession>
<dbReference type="EMBL" id="JACEIK010000831">
    <property type="protein sequence ID" value="MCD7462726.1"/>
    <property type="molecule type" value="Genomic_DNA"/>
</dbReference>
<evidence type="ECO:0000256" key="1">
    <source>
        <dbReference type="ARBA" id="ARBA00004123"/>
    </source>
</evidence>
<dbReference type="InterPro" id="IPR006458">
    <property type="entry name" value="Ovate_C"/>
</dbReference>
<sequence length="156" mass="17103">MSSKNKNKWNCITINGAGCGCGKPKLSEIIQPKPKPKPNSHSSSTSNSDQTSTTLADSPSPLDSDQTVDDNNKSPNLPGKIVGSVAVVKDSDDPFGDFRQSMLQMITEKEIYSYDDLNELLNCFLQLNSPSHHEIIVQAFMEIWNNGKIVSKDEST</sequence>
<dbReference type="PROSITE" id="PS51754">
    <property type="entry name" value="OVATE"/>
    <property type="match status" value="1"/>
</dbReference>
<feature type="domain" description="OVATE" evidence="8">
    <location>
        <begin position="87"/>
        <end position="146"/>
    </location>
</feature>
<keyword evidence="3 6" id="KW-0805">Transcription regulation</keyword>
<evidence type="ECO:0000313" key="9">
    <source>
        <dbReference type="EMBL" id="MCD7462726.1"/>
    </source>
</evidence>
<evidence type="ECO:0000313" key="10">
    <source>
        <dbReference type="Proteomes" id="UP000823775"/>
    </source>
</evidence>
<keyword evidence="2 6" id="KW-0678">Repressor</keyword>
<gene>
    <name evidence="9" type="ORF">HAX54_049261</name>
</gene>
<name>A0ABS8SV46_DATST</name>
<evidence type="ECO:0000259" key="8">
    <source>
        <dbReference type="PROSITE" id="PS51754"/>
    </source>
</evidence>
<dbReference type="PANTHER" id="PTHR33057">
    <property type="entry name" value="TRANSCRIPTION REPRESSOR OFP7-RELATED"/>
    <property type="match status" value="1"/>
</dbReference>
<dbReference type="Pfam" id="PF04844">
    <property type="entry name" value="Ovate"/>
    <property type="match status" value="1"/>
</dbReference>
<evidence type="ECO:0000256" key="5">
    <source>
        <dbReference type="ARBA" id="ARBA00023242"/>
    </source>
</evidence>
<dbReference type="PANTHER" id="PTHR33057:SF192">
    <property type="entry name" value="TRANSCRIPTION REPRESSOR"/>
    <property type="match status" value="1"/>
</dbReference>
<evidence type="ECO:0000256" key="6">
    <source>
        <dbReference type="RuleBase" id="RU367028"/>
    </source>
</evidence>